<dbReference type="AlphaFoldDB" id="A0A2N9QS22"/>
<dbReference type="OrthoDB" id="1366690at2"/>
<dbReference type="KEGG" id="pje:CRM71_14845"/>
<comment type="caution">
    <text evidence="1">The sequence shown here is derived from an EMBL/GenBank/DDBJ whole genome shotgun (WGS) entry which is preliminary data.</text>
</comment>
<dbReference type="GeneID" id="94030582"/>
<dbReference type="Pfam" id="PF13707">
    <property type="entry name" value="RloB"/>
    <property type="match status" value="1"/>
</dbReference>
<gene>
    <name evidence="1" type="ORF">SAMN06265364_12641</name>
</gene>
<dbReference type="InterPro" id="IPR025591">
    <property type="entry name" value="RloB"/>
</dbReference>
<proteinExistence type="predicted"/>
<accession>A0A2N9QS22</accession>
<sequence>MRKRKSFERQEGIKSGRLVVIAAEGKDTENIYFEEMKASMHASGVHVEVLRRGTNESSPEEVYRQIQGFVSEYDIDEDDQLWAVVDRDKWTEKMLSEVAMKCSQNRFFNFCVSNPCFELWLILHLEDVEHYSEEDWNGLSENKKTSRNGDTWTKKRLRSLMGSYRESKYEAATLLPNIENAIARASKLDIKPDDRWPQTVGTRVYLLVNSILAKDQQ</sequence>
<dbReference type="RefSeq" id="WP_089366796.1">
    <property type="nucleotide sequence ID" value="NZ_CP023864.1"/>
</dbReference>
<organism evidence="1 2">
    <name type="scientific">Prevotella jejuni</name>
    <dbReference type="NCBI Taxonomy" id="1177574"/>
    <lineage>
        <taxon>Bacteria</taxon>
        <taxon>Pseudomonadati</taxon>
        <taxon>Bacteroidota</taxon>
        <taxon>Bacteroidia</taxon>
        <taxon>Bacteroidales</taxon>
        <taxon>Prevotellaceae</taxon>
        <taxon>Prevotella</taxon>
    </lineage>
</organism>
<dbReference type="EMBL" id="FZNZ01000026">
    <property type="protein sequence ID" value="SNR99840.1"/>
    <property type="molecule type" value="Genomic_DNA"/>
</dbReference>
<evidence type="ECO:0000313" key="2">
    <source>
        <dbReference type="Proteomes" id="UP000198427"/>
    </source>
</evidence>
<evidence type="ECO:0000313" key="1">
    <source>
        <dbReference type="EMBL" id="SNR99840.1"/>
    </source>
</evidence>
<reference evidence="1 2" key="1">
    <citation type="submission" date="2017-06" db="EMBL/GenBank/DDBJ databases">
        <authorList>
            <person name="Varghese N."/>
            <person name="Submissions S."/>
        </authorList>
    </citation>
    <scope>NUCLEOTIDE SEQUENCE [LARGE SCALE GENOMIC DNA]</scope>
    <source>
        <strain evidence="1 2">DSM 26989</strain>
    </source>
</reference>
<protein>
    <submittedName>
        <fullName evidence="1">RloB-like protein</fullName>
    </submittedName>
</protein>
<dbReference type="Proteomes" id="UP000198427">
    <property type="component" value="Unassembled WGS sequence"/>
</dbReference>
<keyword evidence="2" id="KW-1185">Reference proteome</keyword>
<name>A0A2N9QS22_9BACT</name>